<evidence type="ECO:0000313" key="1">
    <source>
        <dbReference type="EMBL" id="VUW91133.1"/>
    </source>
</evidence>
<protein>
    <submittedName>
        <fullName evidence="1">Uncharacterized protein</fullName>
    </submittedName>
</protein>
<evidence type="ECO:0000313" key="2">
    <source>
        <dbReference type="Proteomes" id="UP000385544"/>
    </source>
</evidence>
<sequence length="300" mass="35600">MRKELFYNKQHKKYSLPQEFYSINEAEKEIYMSLFDSREKEYKKFLFYKYFFGNDKPMIVTEGKTDPKYIKAALKKLYKRYPELIEKVNGKFIFKIDFLKHSNTAEYLFYVPEGGEGFKYWYNYFSSKIPSNIFKQKFPIKDLGQDIYHKIYPNYIEYFQSLTSRKPNHPTIFLFDNEPVGSPLYEFANHASELQIDTNTLNQIRGSNFYRISKRNSLYVMATPLIPNMNNGKSSDIEDLLLACNQPPVLNGKTFSKGGGSNHYGKEIFSKYVLKNYKQFDFMEYIPLLDGIRDNILDYK</sequence>
<dbReference type="AlphaFoldDB" id="A0A564S8L9"/>
<proteinExistence type="predicted"/>
<gene>
    <name evidence="1" type="ORF">SCSS39_00220</name>
</gene>
<dbReference type="Proteomes" id="UP000385544">
    <property type="component" value="Unassembled WGS sequence"/>
</dbReference>
<accession>A0A564S8L9</accession>
<dbReference type="EMBL" id="CABHMZ010000003">
    <property type="protein sequence ID" value="VUW91133.1"/>
    <property type="molecule type" value="Genomic_DNA"/>
</dbReference>
<reference evidence="1 2" key="1">
    <citation type="submission" date="2019-07" db="EMBL/GenBank/DDBJ databases">
        <authorList>
            <person name="Hibberd C M."/>
            <person name="Gehrig L. J."/>
            <person name="Chang H.-W."/>
            <person name="Venkatesh S."/>
        </authorList>
    </citation>
    <scope>NUCLEOTIDE SEQUENCE [LARGE SCALE GENOMIC DNA]</scope>
    <source>
        <strain evidence="1">Streptococcus_constellatus_SS_Bg39</strain>
    </source>
</reference>
<name>A0A564S8L9_STRCV</name>
<organism evidence="1 2">
    <name type="scientific">Streptococcus constellatus</name>
    <dbReference type="NCBI Taxonomy" id="76860"/>
    <lineage>
        <taxon>Bacteria</taxon>
        <taxon>Bacillati</taxon>
        <taxon>Bacillota</taxon>
        <taxon>Bacilli</taxon>
        <taxon>Lactobacillales</taxon>
        <taxon>Streptococcaceae</taxon>
        <taxon>Streptococcus</taxon>
        <taxon>Streptococcus anginosus group</taxon>
    </lineage>
</organism>